<dbReference type="Pfam" id="PF04625">
    <property type="entry name" value="DEC-1_N"/>
    <property type="match status" value="1"/>
</dbReference>
<dbReference type="ExpressionAtlas" id="M9NG31">
    <property type="expression patterns" value="baseline and differential"/>
</dbReference>
<feature type="compositionally biased region" description="Low complexity" evidence="2">
    <location>
        <begin position="251"/>
        <end position="263"/>
    </location>
</feature>
<feature type="domain" description="Dec-1 protein C-terminal" evidence="5">
    <location>
        <begin position="803"/>
        <end position="933"/>
    </location>
</feature>
<reference evidence="6 8" key="9">
    <citation type="journal article" date="2015" name="G3 (Bethesda)">
        <title>Gene Model Annotations for Drosophila melanogaster: Impact of High-Throughput Data.</title>
        <authorList>
            <consortium name="FlyBase Consortium"/>
            <person name="Matthews B.B."/>
            <person name="Dos Santos G."/>
            <person name="Crosby M.A."/>
            <person name="Emmert D.B."/>
            <person name="St Pierre S.E."/>
            <person name="Gramates L.S."/>
            <person name="Zhou P."/>
            <person name="Schroeder A.J."/>
            <person name="Falls K."/>
            <person name="Strelets V."/>
            <person name="Russo S.M."/>
            <person name="Gelbart W.M."/>
            <person name="null"/>
        </authorList>
    </citation>
    <scope>NUCLEOTIDE SEQUENCE [LARGE SCALE GENOMIC DNA]</scope>
    <source>
        <strain evidence="8">Berkeley</strain>
    </source>
</reference>
<evidence type="ECO:0000259" key="5">
    <source>
        <dbReference type="Pfam" id="PF04626"/>
    </source>
</evidence>
<feature type="compositionally biased region" description="Basic residues" evidence="2">
    <location>
        <begin position="1537"/>
        <end position="1559"/>
    </location>
</feature>
<feature type="coiled-coil region" evidence="1">
    <location>
        <begin position="1204"/>
        <end position="1231"/>
    </location>
</feature>
<reference evidence="6 8" key="7">
    <citation type="journal article" date="2007" name="Science">
        <title>The Release 5.1 annotation of Drosophila melanogaster heterochromatin.</title>
        <authorList>
            <person name="Smith C.D."/>
            <person name="Shu S."/>
            <person name="Mungall C.J."/>
            <person name="Karpen G.H."/>
        </authorList>
    </citation>
    <scope>NUCLEOTIDE SEQUENCE [LARGE SCALE GENOMIC DNA]</scope>
    <source>
        <strain evidence="8">Berkeley</strain>
    </source>
</reference>
<feature type="compositionally biased region" description="Acidic residues" evidence="2">
    <location>
        <begin position="1278"/>
        <end position="1289"/>
    </location>
</feature>
<protein>
    <submittedName>
        <fullName evidence="6">Defective chorion, isoform G</fullName>
    </submittedName>
</protein>
<reference evidence="6 8" key="5">
    <citation type="journal article" date="2002" name="Genome Biol.">
        <title>Heterochromatic sequences in a Drosophila whole-genome shotgun assembly.</title>
        <authorList>
            <person name="Hoskins R.A."/>
            <person name="Smith C.D."/>
            <person name="Carlson J.W."/>
            <person name="Carvalho A.B."/>
            <person name="Halpern A."/>
            <person name="Kaminker J.S."/>
            <person name="Kennedy C."/>
            <person name="Mungall C.J."/>
            <person name="Sullivan B.A."/>
            <person name="Sutton G.G."/>
            <person name="Yasuhara J.C."/>
            <person name="Wakimoto B.T."/>
            <person name="Myers E.W."/>
            <person name="Celniker S.E."/>
            <person name="Rubin G.M."/>
            <person name="Karpen G.H."/>
        </authorList>
    </citation>
    <scope>NUCLEOTIDE SEQUENCE [LARGE SCALE GENOMIC DNA]</scope>
    <source>
        <strain evidence="8">Berkeley</strain>
    </source>
</reference>
<feature type="compositionally biased region" description="Polar residues" evidence="2">
    <location>
        <begin position="32"/>
        <end position="41"/>
    </location>
</feature>
<reference evidence="6 8" key="10">
    <citation type="journal article" date="2015" name="G3 (Bethesda)">
        <title>Gene Model Annotations for Drosophila melanogaster: The Rule-Benders.</title>
        <authorList>
            <consortium name="FlyBase Consortium"/>
            <person name="Crosby M.A."/>
            <person name="Gramates L.S."/>
            <person name="Dos Santos G."/>
            <person name="Matthews B.B."/>
            <person name="St Pierre S.E."/>
            <person name="Zhou P."/>
            <person name="Schroeder A.J."/>
            <person name="Falls K."/>
            <person name="Emmert D.B."/>
            <person name="Russo S.M."/>
            <person name="Gelbart W.M."/>
            <person name="null"/>
        </authorList>
    </citation>
    <scope>NUCLEOTIDE SEQUENCE [LARGE SCALE GENOMIC DNA]</scope>
    <source>
        <strain evidence="8">Berkeley</strain>
    </source>
</reference>
<reference evidence="6 8" key="2">
    <citation type="journal article" date="2002" name="Genome Biol.">
        <title>Finishing a whole-genome shotgun: release 3 of the Drosophila melanogaster euchromatic genome sequence.</title>
        <authorList>
            <person name="Celniker S.E."/>
            <person name="Wheeler D.A."/>
            <person name="Kronmiller B."/>
            <person name="Carlson J.W."/>
            <person name="Halpern A."/>
            <person name="Patel S."/>
            <person name="Adams M."/>
            <person name="Champe M."/>
            <person name="Dugan S.P."/>
            <person name="Frise E."/>
            <person name="Hodgson A."/>
            <person name="George R.A."/>
            <person name="Hoskins R.A."/>
            <person name="Laverty T."/>
            <person name="Muzny D.M."/>
            <person name="Nelson C.R."/>
            <person name="Pacleb J.M."/>
            <person name="Park S."/>
            <person name="Pfeiffer B.D."/>
            <person name="Richards S."/>
            <person name="Sodergren E.J."/>
            <person name="Svirskas R."/>
            <person name="Tabor P.E."/>
            <person name="Wan K."/>
            <person name="Stapleton M."/>
            <person name="Sutton G.G."/>
            <person name="Venter C."/>
            <person name="Weinstock G."/>
            <person name="Scherer S.E."/>
            <person name="Myers E.W."/>
            <person name="Gibbs R.A."/>
            <person name="Rubin G.M."/>
        </authorList>
    </citation>
    <scope>NUCLEOTIDE SEQUENCE [LARGE SCALE GENOMIC DNA]</scope>
    <source>
        <strain evidence="8">Berkeley</strain>
    </source>
</reference>
<dbReference type="Bgee" id="FBgn0000427">
    <property type="expression patterns" value="Expressed in polar follicle cell (Drosophila) in ovary and 39 other cell types or tissues"/>
</dbReference>
<reference evidence="6 8" key="8">
    <citation type="journal article" date="2007" name="Science">
        <title>Sequence finishing and mapping of Drosophila melanogaster heterochromatin.</title>
        <authorList>
            <person name="Hoskins R.A."/>
            <person name="Carlson J.W."/>
            <person name="Kennedy C."/>
            <person name="Acevedo D."/>
            <person name="Evans-Holm M."/>
            <person name="Frise E."/>
            <person name="Wan K.H."/>
            <person name="Park S."/>
            <person name="Mendez-Lago M."/>
            <person name="Rossi F."/>
            <person name="Villasante A."/>
            <person name="Dimitri P."/>
            <person name="Karpen G.H."/>
            <person name="Celniker S.E."/>
        </authorList>
    </citation>
    <scope>NUCLEOTIDE SEQUENCE [LARGE SCALE GENOMIC DNA]</scope>
    <source>
        <strain evidence="8">Berkeley</strain>
    </source>
</reference>
<feature type="compositionally biased region" description="Low complexity" evidence="2">
    <location>
        <begin position="1290"/>
        <end position="1302"/>
    </location>
</feature>
<feature type="compositionally biased region" description="Polar residues" evidence="2">
    <location>
        <begin position="1188"/>
        <end position="1204"/>
    </location>
</feature>
<gene>
    <name evidence="6 7" type="primary">dec</name>
    <name evidence="6" type="synonym">39051</name>
    <name evidence="6" type="synonym">dec-1</name>
    <name evidence="6" type="synonym">dec1</name>
    <name evidence="6" type="synonym">dec[[1]]</name>
    <name evidence="6" type="synonym">Dmel\CG2175</name>
    <name evidence="6" type="synonym">Fc</name>
    <name evidence="6" type="synonym">Fc1</name>
    <name evidence="6" type="synonym">Fcp7C</name>
    <name evidence="6" type="synonym">fs(1)11-549</name>
    <name evidence="6" type="synonym">fs(1)12-1873</name>
    <name evidence="6" type="synonym">fs(1)12-2514</name>
    <name evidence="6" type="synonym">fs(1)12-3512</name>
    <name evidence="6" type="synonym">fs(1)12-365</name>
    <name evidence="6" type="synonym">fs(1)12-3907</name>
    <name evidence="6" type="synonym">fs(1)12-403</name>
    <name evidence="6" type="synonym">fs(1)12-4860</name>
    <name evidence="6" type="synonym">fs(1)13-453</name>
    <name evidence="6" type="synonym">fs(1)13C-57</name>
    <name evidence="6" type="synonym">fs(1)13C-73</name>
    <name evidence="6" type="synonym">fs(1)14-963</name>
    <name evidence="6" type="synonym">fs(1)14A-114</name>
    <name evidence="6" type="synonym">fs(1)14E19</name>
    <name evidence="6" type="synonym">fs(1)1501</name>
    <name evidence="6" type="synonym">fs(1)384</name>
    <name evidence="6" type="synonym">fs(1)5</name>
    <name evidence="6" type="synonym">fs(1)A257</name>
    <name evidence="6" type="synonym">fs(1)A384</name>
    <name evidence="6" type="synonym">fs(1)C1</name>
    <name evidence="6" type="synonym">fs(1)M102</name>
    <name evidence="6" type="synonym">fs(1)M1021</name>
    <name evidence="6 7" type="ORF">CG2175</name>
    <name evidence="6" type="ORF">Dmel_CG2175</name>
</gene>
<feature type="region of interest" description="Disordered" evidence="2">
    <location>
        <begin position="1102"/>
        <end position="1204"/>
    </location>
</feature>
<keyword evidence="1" id="KW-0175">Coiled coil</keyword>
<reference evidence="6 8" key="3">
    <citation type="journal article" date="2002" name="Genome Biol.">
        <title>Annotation of the Drosophila melanogaster euchromatic genome: a systematic review.</title>
        <authorList>
            <person name="Misra S."/>
            <person name="Crosby M.A."/>
            <person name="Mungall C.J."/>
            <person name="Matthews B.B."/>
            <person name="Campbell K.S."/>
            <person name="Hradecky P."/>
            <person name="Huang Y."/>
            <person name="Kaminker J.S."/>
            <person name="Millburn G.H."/>
            <person name="Prochnik S.E."/>
            <person name="Smith C.D."/>
            <person name="Tupy J.L."/>
            <person name="Whitfied E.J."/>
            <person name="Bayraktaroglu L."/>
            <person name="Berman B.P."/>
            <person name="Bettencourt B.R."/>
            <person name="Celniker S.E."/>
            <person name="de Grey A.D."/>
            <person name="Drysdale R.A."/>
            <person name="Harris N.L."/>
            <person name="Richter J."/>
            <person name="Russo S."/>
            <person name="Schroeder A.J."/>
            <person name="Shu S.Q."/>
            <person name="Stapleton M."/>
            <person name="Yamada C."/>
            <person name="Ashburner M."/>
            <person name="Gelbart W.M."/>
            <person name="Rubin G.M."/>
            <person name="Lewis S.E."/>
        </authorList>
    </citation>
    <scope>GENOME REANNOTATION</scope>
    <source>
        <strain evidence="8">Berkeley</strain>
    </source>
</reference>
<feature type="region of interest" description="Disordered" evidence="2">
    <location>
        <begin position="167"/>
        <end position="195"/>
    </location>
</feature>
<dbReference type="CTD" id="31691"/>
<reference evidence="6 8" key="4">
    <citation type="journal article" date="2002" name="Genome Biol.">
        <title>The transposable elements of the Drosophila melanogaster euchromatin: a genomics perspective.</title>
        <authorList>
            <person name="Kaminker J.S."/>
            <person name="Bergman C.M."/>
            <person name="Kronmiller B."/>
            <person name="Carlson J."/>
            <person name="Svirskas R."/>
            <person name="Patel S."/>
            <person name="Frise E."/>
            <person name="Wheeler D.A."/>
            <person name="Lewis S.E."/>
            <person name="Rubin G.M."/>
            <person name="Ashburner M."/>
            <person name="Celniker S.E."/>
        </authorList>
    </citation>
    <scope>NUCLEOTIDE SEQUENCE [LARGE SCALE GENOMIC DNA]</scope>
    <source>
        <strain evidence="8">Berkeley</strain>
    </source>
</reference>
<evidence type="ECO:0000313" key="7">
    <source>
        <dbReference type="FlyBase" id="FBgn0000427"/>
    </source>
</evidence>
<feature type="compositionally biased region" description="Low complexity" evidence="2">
    <location>
        <begin position="1488"/>
        <end position="1497"/>
    </location>
</feature>
<dbReference type="Pfam" id="PF04624">
    <property type="entry name" value="Dec-1"/>
    <property type="match status" value="5"/>
</dbReference>
<feature type="compositionally biased region" description="Acidic residues" evidence="2">
    <location>
        <begin position="1102"/>
        <end position="1113"/>
    </location>
</feature>
<feature type="signal peptide" evidence="3">
    <location>
        <begin position="1"/>
        <end position="19"/>
    </location>
</feature>
<dbReference type="VEuPathDB" id="VectorBase:FBgn0000427"/>
<feature type="region of interest" description="Disordered" evidence="2">
    <location>
        <begin position="23"/>
        <end position="47"/>
    </location>
</feature>
<dbReference type="EMBL" id="AE014298">
    <property type="protein sequence ID" value="AFH07283.1"/>
    <property type="molecule type" value="Genomic_DNA"/>
</dbReference>
<dbReference type="GeneID" id="31691"/>
<feature type="region of interest" description="Disordered" evidence="2">
    <location>
        <begin position="412"/>
        <end position="434"/>
    </location>
</feature>
<evidence type="ECO:0000313" key="6">
    <source>
        <dbReference type="EMBL" id="AFH07283.1"/>
    </source>
</evidence>
<reference evidence="6 8" key="6">
    <citation type="journal article" date="2005" name="PLoS Comput. Biol.">
        <title>Combined evidence annotation of transposable elements in genome sequences.</title>
        <authorList>
            <person name="Quesneville H."/>
            <person name="Bergman C.M."/>
            <person name="Andrieu O."/>
            <person name="Autard D."/>
            <person name="Nouaud D."/>
            <person name="Ashburner M."/>
            <person name="Anxolabehere D."/>
        </authorList>
    </citation>
    <scope>NUCLEOTIDE SEQUENCE [LARGE SCALE GENOMIC DNA]</scope>
    <source>
        <strain evidence="8">Berkeley</strain>
    </source>
</reference>
<keyword evidence="3" id="KW-0732">Signal</keyword>
<feature type="region of interest" description="Disordered" evidence="2">
    <location>
        <begin position="251"/>
        <end position="277"/>
    </location>
</feature>
<dbReference type="RefSeq" id="NP_001245569.1">
    <property type="nucleotide sequence ID" value="NM_001258640.2"/>
</dbReference>
<accession>M9NG31</accession>
<evidence type="ECO:0000256" key="2">
    <source>
        <dbReference type="SAM" id="MobiDB-lite"/>
    </source>
</evidence>
<dbReference type="GO" id="GO:0007304">
    <property type="term" value="P:chorion-containing eggshell formation"/>
    <property type="evidence" value="ECO:0007669"/>
    <property type="project" value="InterPro"/>
</dbReference>
<organism evidence="6 8">
    <name type="scientific">Drosophila melanogaster</name>
    <name type="common">Fruit fly</name>
    <dbReference type="NCBI Taxonomy" id="7227"/>
    <lineage>
        <taxon>Eukaryota</taxon>
        <taxon>Metazoa</taxon>
        <taxon>Ecdysozoa</taxon>
        <taxon>Arthropoda</taxon>
        <taxon>Hexapoda</taxon>
        <taxon>Insecta</taxon>
        <taxon>Pterygota</taxon>
        <taxon>Neoptera</taxon>
        <taxon>Endopterygota</taxon>
        <taxon>Diptera</taxon>
        <taxon>Brachycera</taxon>
        <taxon>Muscomorpha</taxon>
        <taxon>Ephydroidea</taxon>
        <taxon>Drosophilidae</taxon>
        <taxon>Drosophila</taxon>
        <taxon>Sophophora</taxon>
    </lineage>
</organism>
<dbReference type="GO" id="GO:0042600">
    <property type="term" value="C:egg chorion"/>
    <property type="evidence" value="ECO:0007669"/>
    <property type="project" value="InterPro"/>
</dbReference>
<dbReference type="Pfam" id="PF04626">
    <property type="entry name" value="DEC-1_C"/>
    <property type="match status" value="1"/>
</dbReference>
<dbReference type="OrthoDB" id="8070541at2759"/>
<sequence>MRLFSLLPLLALLVVQAAGQSEVTSDDPATDAGSTTNSTTDTKPRIPSQDEMDAFYMMFPALGSLLKWGSLFPAYSILGAIPDNLQPTAAASKVVLVLADDATAKTRVARQNPPPNPLGQLMNWPALPQDFQLPSMDLGPQVGSFLAQLPAMPTVPGLLGAAAPVPAPAPAPAAAPPPAPAPAADPPAAPVPDAPQPAILGQAALQNAFTFFNPANFDASSLLGQSVPTFAPPNLDFVAQMQRQFFPGMTPAQPAAAGTDAQASDISEVRVRPEDPYSQEAQMKIKSALEMEQERQQQAQVKDQEQVPLLWFRMPTTQNQDATEEKTLEDLRVEAKLRAFERQVIAELRMLQKIELMAKQMRSSAAAQNGDSPYRISYPLSRTPIHKITRADIEQALRDDYVRRLVNKEAQRRARNSGINTQKANALKRQAKSQDQTLSKEDIVQIMAYAYRMANEQMESEKGKQDKVYAAYRTEQNPMMMQQRQWSEEQAKIQQNQQQIQQNPMMMQQRQWSEEQAKIQQNQQQIQQNPMMMQQRQWSEEQAKIQQNQQQIQQNPMMMQQRQWSEEQAKIQQNQQQIQQNPMMVQQRQWSEEQAKIQQNQQQIQQNPMMMQQRQWSEEQAKIQHDQQMAQQMAQQGLMMTEQRQRQWSEDQAKIQQAQQMAQQTPMMMPQMQQRQWTEDPQMVQQMQQRQWAEDQTRMQMAQQNPMMQQQRQMAENPQMMQQRQWSEEQTKIEQAQQMAQQNQMMMQQMQQRQWSEDQAQIQQQQRQMMQQTPMMMKERQWAEENPQSVQQQGPMMMQQQMPSMMQREVEDEDNKAEDDLVGEAGPQMPENEGTARHKVDALGVGGNKRKKSKSKSAPPTVINYYYAAPQRPVVQSYGTSYGGGGYGSNAYGVPRPVNSYQSQGYRAAVGNDEVDEMLRQHQTMARTINPKQPGEVGGSESQKSNSNPPTTLTPAPQEQPQEHRVHKRLAHFHRFGREAGLNATTSKGCGCGRLDCLCGRSCRCGRRGLESRVVSSRTSGTCQCKASHRNKRSVEYGTLETIDEGSLNELRREYKLGLKEITLSPDEDPAEALMRYNAASIREALERASMEPLEIGGDQYEEDAQQEPMEEEQLQHDPNTEPQYNHKDFVRLTTSTASPITSTTEAATPTGSDSTSEATVTPEVTTTTSTSTTTTTESTKDEGLDMQQDSQAEAESSHVTKSISKQEAEIHQLHSIVEELKNEILKLNLRCSTIISNNVAKEPVTEKNPPVVEEPSKQEDKPKVEEKVIAEEQAPVEQEEELEEDEDSTSISTTTETPSPSGSYSTKPGLSLGSPRVDEQSGSSNKLDYDDDNNWQRILANRGYDTDYLTKSHERQFAQGQNLEMPKNCNYDGNGSQEYGPYPEFQADEPSTDTEGKAKRALSVKQQAQLLNAALNDSGSDSSDGTTTTTTPSPYAMRGKFVRRRSTARRVPIPKIGKASDEVWVRSPRQAKMPQRPKKSMSKPKKQSSQVTTQATVSSTKLDSLVDVLKDLVRLQIQKEKKSSLLRTQSNNLSKTKPKSIKPVKVIKRKRLRRRQHKSIATTIRSPIQTKA</sequence>
<feature type="compositionally biased region" description="Low complexity" evidence="2">
    <location>
        <begin position="1418"/>
        <end position="1435"/>
    </location>
</feature>
<reference evidence="6 8" key="1">
    <citation type="journal article" date="2000" name="Science">
        <title>The genome sequence of Drosophila melanogaster.</title>
        <authorList>
            <person name="Adams M.D."/>
            <person name="Celniker S.E."/>
            <person name="Holt R.A."/>
            <person name="Evans C.A."/>
            <person name="Gocayne J.D."/>
            <person name="Amanatides P.G."/>
            <person name="Scherer S.E."/>
            <person name="Li P.W."/>
            <person name="Hoskins R.A."/>
            <person name="Galle R.F."/>
            <person name="George R.A."/>
            <person name="Lewis S.E."/>
            <person name="Richards S."/>
            <person name="Ashburner M."/>
            <person name="Henderson S.N."/>
            <person name="Sutton G.G."/>
            <person name="Wortman J.R."/>
            <person name="Yandell M.D."/>
            <person name="Zhang Q."/>
            <person name="Chen L.X."/>
            <person name="Brandon R.C."/>
            <person name="Rogers Y.H."/>
            <person name="Blazej R.G."/>
            <person name="Champe M."/>
            <person name="Pfeiffer B.D."/>
            <person name="Wan K.H."/>
            <person name="Doyle C."/>
            <person name="Baxter E.G."/>
            <person name="Helt G."/>
            <person name="Nelson C.R."/>
            <person name="Gabor G.L."/>
            <person name="Abril J.F."/>
            <person name="Agbayani A."/>
            <person name="An H.J."/>
            <person name="Andrews-Pfannkoch C."/>
            <person name="Baldwin D."/>
            <person name="Ballew R.M."/>
            <person name="Basu A."/>
            <person name="Baxendale J."/>
            <person name="Bayraktaroglu L."/>
            <person name="Beasley E.M."/>
            <person name="Beeson K.Y."/>
            <person name="Benos P.V."/>
            <person name="Berman B.P."/>
            <person name="Bhandari D."/>
            <person name="Bolshakov S."/>
            <person name="Borkova D."/>
            <person name="Botchan M.R."/>
            <person name="Bouck J."/>
            <person name="Brokstein P."/>
            <person name="Brottier P."/>
            <person name="Burtis K.C."/>
            <person name="Busam D.A."/>
            <person name="Butler H."/>
            <person name="Cadieu E."/>
            <person name="Center A."/>
            <person name="Chandra I."/>
            <person name="Cherry J.M."/>
            <person name="Cawley S."/>
            <person name="Dahlke C."/>
            <person name="Davenport L.B."/>
            <person name="Davies P."/>
            <person name="de Pablos B."/>
            <person name="Delcher A."/>
            <person name="Deng Z."/>
            <person name="Mays A.D."/>
            <person name="Dew I."/>
            <person name="Dietz S.M."/>
            <person name="Dodson K."/>
            <person name="Doup L.E."/>
            <person name="Downes M."/>
            <person name="Dugan-Rocha S."/>
            <person name="Dunkov B.C."/>
            <person name="Dunn P."/>
            <person name="Durbin K.J."/>
            <person name="Evangelista C.C."/>
            <person name="Ferraz C."/>
            <person name="Ferriera S."/>
            <person name="Fleischmann W."/>
            <person name="Fosler C."/>
            <person name="Gabrielian A.E."/>
            <person name="Garg N.S."/>
            <person name="Gelbart W.M."/>
            <person name="Glasser K."/>
            <person name="Glodek A."/>
            <person name="Gong F."/>
            <person name="Gorrell J.H."/>
            <person name="Gu Z."/>
            <person name="Guan P."/>
            <person name="Harris M."/>
            <person name="Harris N.L."/>
            <person name="Harvey D."/>
            <person name="Heiman T.J."/>
            <person name="Hernandez J.R."/>
            <person name="Houck J."/>
            <person name="Hostin D."/>
            <person name="Houston K.A."/>
            <person name="Howland T.J."/>
            <person name="Wei M.H."/>
            <person name="Ibegwam C."/>
            <person name="Jalali M."/>
            <person name="Kalush F."/>
            <person name="Karpen G.H."/>
            <person name="Ke Z."/>
            <person name="Kennison J.A."/>
            <person name="Ketchum K.A."/>
            <person name="Kimmel B.E."/>
            <person name="Kodira C.D."/>
            <person name="Kraft C."/>
            <person name="Kravitz S."/>
            <person name="Kulp D."/>
            <person name="Lai Z."/>
            <person name="Lasko P."/>
            <person name="Lei Y."/>
            <person name="Levitsky A.A."/>
            <person name="Li J."/>
            <person name="Li Z."/>
            <person name="Liang Y."/>
            <person name="Lin X."/>
            <person name="Liu X."/>
            <person name="Mattei B."/>
            <person name="McIntosh T.C."/>
            <person name="McLeod M.P."/>
            <person name="McPherson D."/>
            <person name="Merkulov G."/>
            <person name="Milshina N.V."/>
            <person name="Mobarry C."/>
            <person name="Morris J."/>
            <person name="Moshrefi A."/>
            <person name="Mount S.M."/>
            <person name="Moy M."/>
            <person name="Murphy B."/>
            <person name="Murphy L."/>
            <person name="Muzny D.M."/>
            <person name="Nelson D.L."/>
            <person name="Nelson D.R."/>
            <person name="Nelson K.A."/>
            <person name="Nixon K."/>
            <person name="Nusskern D.R."/>
            <person name="Pacleb J.M."/>
            <person name="Palazzolo M."/>
            <person name="Pittman G.S."/>
            <person name="Pan S."/>
            <person name="Pollard J."/>
            <person name="Puri V."/>
            <person name="Reese M.G."/>
            <person name="Reinert K."/>
            <person name="Remington K."/>
            <person name="Saunders R.D."/>
            <person name="Scheeler F."/>
            <person name="Shen H."/>
            <person name="Shue B.C."/>
            <person name="Siden-Kiamos I."/>
            <person name="Simpson M."/>
            <person name="Skupski M.P."/>
            <person name="Smith T."/>
            <person name="Spier E."/>
            <person name="Spradling A.C."/>
            <person name="Stapleton M."/>
            <person name="Strong R."/>
            <person name="Sun E."/>
            <person name="Svirskas R."/>
            <person name="Tector C."/>
            <person name="Turner R."/>
            <person name="Venter E."/>
            <person name="Wang A.H."/>
            <person name="Wang X."/>
            <person name="Wang Z.Y."/>
            <person name="Wassarman D.A."/>
            <person name="Weinstock G.M."/>
            <person name="Weissenbach J."/>
            <person name="Williams S.M."/>
            <person name="WoodageT"/>
            <person name="Worley K.C."/>
            <person name="Wu D."/>
            <person name="Yang S."/>
            <person name="Yao Q.A."/>
            <person name="Ye J."/>
            <person name="Yeh R.F."/>
            <person name="Zaveri J.S."/>
            <person name="Zhan M."/>
            <person name="Zhang G."/>
            <person name="Zhao Q."/>
            <person name="Zheng L."/>
            <person name="Zheng X.H."/>
            <person name="Zhong F.N."/>
            <person name="Zhong W."/>
            <person name="Zhou X."/>
            <person name="Zhu S."/>
            <person name="Zhu X."/>
            <person name="Smith H.O."/>
            <person name="Gibbs R.A."/>
            <person name="Myers E.W."/>
            <person name="Rubin G.M."/>
            <person name="Venter J.C."/>
        </authorList>
    </citation>
    <scope>NUCLEOTIDE SEQUENCE [LARGE SCALE GENOMIC DNA]</scope>
    <source>
        <strain evidence="8">Berkeley</strain>
    </source>
</reference>
<feature type="region of interest" description="Disordered" evidence="2">
    <location>
        <begin position="927"/>
        <end position="965"/>
    </location>
</feature>
<dbReference type="InterPro" id="IPR006720">
    <property type="entry name" value="DEC-1_C"/>
</dbReference>
<dbReference type="GO" id="GO:0005576">
    <property type="term" value="C:extracellular region"/>
    <property type="evidence" value="ECO:0007669"/>
    <property type="project" value="InterPro"/>
</dbReference>
<feature type="region of interest" description="Disordered" evidence="2">
    <location>
        <begin position="1358"/>
        <end position="1497"/>
    </location>
</feature>
<feature type="region of interest" description="Disordered" evidence="2">
    <location>
        <begin position="826"/>
        <end position="858"/>
    </location>
</feature>
<feature type="compositionally biased region" description="Basic residues" evidence="2">
    <location>
        <begin position="1476"/>
        <end position="1487"/>
    </location>
</feature>
<dbReference type="SMR" id="M9NG31"/>
<evidence type="ECO:0000256" key="1">
    <source>
        <dbReference type="SAM" id="Coils"/>
    </source>
</evidence>
<feature type="compositionally biased region" description="Basic and acidic residues" evidence="2">
    <location>
        <begin position="1255"/>
        <end position="1271"/>
    </location>
</feature>
<dbReference type="InterPro" id="IPR006719">
    <property type="entry name" value="DEC-1_N"/>
</dbReference>
<evidence type="ECO:0000313" key="8">
    <source>
        <dbReference type="Proteomes" id="UP000000803"/>
    </source>
</evidence>
<feature type="region of interest" description="Disordered" evidence="2">
    <location>
        <begin position="1521"/>
        <end position="1573"/>
    </location>
</feature>
<dbReference type="Proteomes" id="UP000000803">
    <property type="component" value="Chromosome X"/>
</dbReference>
<dbReference type="FlyBase" id="FBgn0000427">
    <property type="gene designation" value="dec"/>
</dbReference>
<name>M9NG31_DROME</name>
<evidence type="ECO:0000256" key="3">
    <source>
        <dbReference type="SAM" id="SignalP"/>
    </source>
</evidence>
<dbReference type="AGR" id="FB:FBgn0000427"/>
<dbReference type="BioGRID-ORCS" id="31691">
    <property type="hits" value="0 hits in 1 CRISPR screen"/>
</dbReference>
<dbReference type="DNASU" id="31691"/>
<feature type="compositionally biased region" description="Polar residues" evidence="2">
    <location>
        <begin position="1560"/>
        <end position="1573"/>
    </location>
</feature>
<feature type="chain" id="PRO_5004101570" evidence="3">
    <location>
        <begin position="20"/>
        <end position="1573"/>
    </location>
</feature>
<feature type="compositionally biased region" description="Low complexity" evidence="2">
    <location>
        <begin position="1134"/>
        <end position="1178"/>
    </location>
</feature>
<feature type="region of interest" description="Disordered" evidence="2">
    <location>
        <begin position="1244"/>
        <end position="1335"/>
    </location>
</feature>
<dbReference type="HOGENOM" id="CLU_240011_0_0_1"/>
<proteinExistence type="predicted"/>
<dbReference type="InterPro" id="IPR006718">
    <property type="entry name" value="DEC-1_REPEAT"/>
</dbReference>
<evidence type="ECO:0000259" key="4">
    <source>
        <dbReference type="Pfam" id="PF04625"/>
    </source>
</evidence>
<reference evidence="6 8" key="11">
    <citation type="journal article" date="2015" name="Genome Res.">
        <title>The Release 6 reference sequence of the Drosophila melanogaster genome.</title>
        <authorList>
            <person name="Hoskins R.A."/>
            <person name="Carlson J.W."/>
            <person name="Wan K.H."/>
            <person name="Park S."/>
            <person name="Mendez I."/>
            <person name="Galle S.E."/>
            <person name="Booth B.W."/>
            <person name="Pfeiffer B.D."/>
            <person name="George R.A."/>
            <person name="Svirskas R."/>
            <person name="Krzywinski M."/>
            <person name="Schein J."/>
            <person name="Accardo M.C."/>
            <person name="Damia E."/>
            <person name="Messina G."/>
            <person name="Mendez-Lago M."/>
            <person name="de Pablos B."/>
            <person name="Demakova O.V."/>
            <person name="Andreyeva E.N."/>
            <person name="Boldyreva L.V."/>
            <person name="Marra M."/>
            <person name="Carvalho A.B."/>
            <person name="Dimitri P."/>
            <person name="Villasante A."/>
            <person name="Zhimulev I.F."/>
            <person name="Rubin G.M."/>
            <person name="Karpen G.H."/>
            <person name="Celniker S.E."/>
        </authorList>
    </citation>
    <scope>NUCLEOTIDE SEQUENCE [LARGE SCALE GENOMIC DNA]</scope>
    <source>
        <strain evidence="8">Berkeley</strain>
    </source>
</reference>
<feature type="compositionally biased region" description="Basic and acidic residues" evidence="2">
    <location>
        <begin position="1114"/>
        <end position="1131"/>
    </location>
</feature>
<feature type="compositionally biased region" description="Polar residues" evidence="2">
    <location>
        <begin position="940"/>
        <end position="960"/>
    </location>
</feature>
<keyword evidence="8" id="KW-1185">Reference proteome</keyword>
<feature type="domain" description="DEC-1 protein N-terminal" evidence="4">
    <location>
        <begin position="57"/>
        <end position="462"/>
    </location>
</feature>
<dbReference type="GO" id="GO:0005213">
    <property type="term" value="F:structural constituent of egg chorion"/>
    <property type="evidence" value="ECO:0007669"/>
    <property type="project" value="InterPro"/>
</dbReference>